<name>A0A9W8XF96_9PLEO</name>
<proteinExistence type="predicted"/>
<protein>
    <recommendedName>
        <fullName evidence="3">F-box domain-containing protein</fullName>
    </recommendedName>
</protein>
<organism evidence="1 2">
    <name type="scientific">Didymosphaeria variabile</name>
    <dbReference type="NCBI Taxonomy" id="1932322"/>
    <lineage>
        <taxon>Eukaryota</taxon>
        <taxon>Fungi</taxon>
        <taxon>Dikarya</taxon>
        <taxon>Ascomycota</taxon>
        <taxon>Pezizomycotina</taxon>
        <taxon>Dothideomycetes</taxon>
        <taxon>Pleosporomycetidae</taxon>
        <taxon>Pleosporales</taxon>
        <taxon>Massarineae</taxon>
        <taxon>Didymosphaeriaceae</taxon>
        <taxon>Didymosphaeria</taxon>
    </lineage>
</organism>
<evidence type="ECO:0000313" key="1">
    <source>
        <dbReference type="EMBL" id="KAJ4349455.1"/>
    </source>
</evidence>
<gene>
    <name evidence="1" type="ORF">N0V89_008070</name>
</gene>
<dbReference type="OrthoDB" id="4358152at2759"/>
<sequence length="415" mass="46090">MMPLASCACLGALPSELICEILARIDSVASLYSVLTAWPRANLVFSSSIGPVLLARTLEESLPGQLVSLVSATARVMLQTEPVLSPEAVRDGYFRPPKGRHVGRAQPIPQPSPPAADTPAADAGLPFILGNNGQAARRLLGQVVRIARAATACLEHYSTQCRLITPQHLVRPRRNLYRHGDSRRPPWRETAAGRPYVPPEFHCCSWQEGQRAMRGLWRLRLAEALAQSAAERNVSLDLFFFADSEPWGEQDELLTAAEYLGYSQNAPLNPIRPKDDIWCWPVAVVKASTATASLPWETLLSPLHEVDTRSRGTLRLATAGWQHWVRLASHPASPVRGVPFWPFRHLGFALWDREKLETMQLVPLEVKATQGGDRGVASQAEWFFTWRSLVPAGLRTEIEERLDRDLEGCGQDVRD</sequence>
<dbReference type="GeneID" id="80911600"/>
<keyword evidence="2" id="KW-1185">Reference proteome</keyword>
<dbReference type="Proteomes" id="UP001140513">
    <property type="component" value="Unassembled WGS sequence"/>
</dbReference>
<accession>A0A9W8XF96</accession>
<reference evidence="1" key="1">
    <citation type="submission" date="2022-10" db="EMBL/GenBank/DDBJ databases">
        <title>Tapping the CABI collections for fungal endophytes: first genome assemblies for Collariella, Neodidymelliopsis, Ascochyta clinopodiicola, Didymella pomorum, Didymosphaeria variabile, Neocosmospora piperis and Neocucurbitaria cava.</title>
        <authorList>
            <person name="Hill R."/>
        </authorList>
    </citation>
    <scope>NUCLEOTIDE SEQUENCE</scope>
    <source>
        <strain evidence="1">IMI 356815</strain>
    </source>
</reference>
<dbReference type="EMBL" id="JAPEUX010000006">
    <property type="protein sequence ID" value="KAJ4349455.1"/>
    <property type="molecule type" value="Genomic_DNA"/>
</dbReference>
<evidence type="ECO:0000313" key="2">
    <source>
        <dbReference type="Proteomes" id="UP001140513"/>
    </source>
</evidence>
<comment type="caution">
    <text evidence="1">The sequence shown here is derived from an EMBL/GenBank/DDBJ whole genome shotgun (WGS) entry which is preliminary data.</text>
</comment>
<evidence type="ECO:0008006" key="3">
    <source>
        <dbReference type="Google" id="ProtNLM"/>
    </source>
</evidence>
<dbReference type="AlphaFoldDB" id="A0A9W8XF96"/>
<dbReference type="RefSeq" id="XP_056068385.1">
    <property type="nucleotide sequence ID" value="XM_056216829.1"/>
</dbReference>